<keyword evidence="3" id="KW-1185">Reference proteome</keyword>
<protein>
    <submittedName>
        <fullName evidence="2">Uncharacterized protein</fullName>
    </submittedName>
</protein>
<name>A0A433QKR9_9FUNG</name>
<accession>A0A433QKR9</accession>
<dbReference type="Proteomes" id="UP000274822">
    <property type="component" value="Unassembled WGS sequence"/>
</dbReference>
<dbReference type="EMBL" id="RBNJ01003970">
    <property type="protein sequence ID" value="RUS30364.1"/>
    <property type="molecule type" value="Genomic_DNA"/>
</dbReference>
<evidence type="ECO:0000313" key="3">
    <source>
        <dbReference type="Proteomes" id="UP000274822"/>
    </source>
</evidence>
<sequence length="116" mass="12820">PTKRHFIHPTVLSNPSRNASTPRRLSRPRTTIGDLALHAGHGPLPSFMVKKDDGMCGLHERWKCCHRAMSILSSRLPRACARRGGLLQHRLLLTCSDSPVKDLDVQGVGDDLVILP</sequence>
<evidence type="ECO:0000256" key="1">
    <source>
        <dbReference type="SAM" id="MobiDB-lite"/>
    </source>
</evidence>
<feature type="region of interest" description="Disordered" evidence="1">
    <location>
        <begin position="1"/>
        <end position="27"/>
    </location>
</feature>
<evidence type="ECO:0000313" key="2">
    <source>
        <dbReference type="EMBL" id="RUS30364.1"/>
    </source>
</evidence>
<proteinExistence type="predicted"/>
<reference evidence="2 3" key="1">
    <citation type="journal article" date="2018" name="New Phytol.">
        <title>Phylogenomics of Endogonaceae and evolution of mycorrhizas within Mucoromycota.</title>
        <authorList>
            <person name="Chang Y."/>
            <person name="Desiro A."/>
            <person name="Na H."/>
            <person name="Sandor L."/>
            <person name="Lipzen A."/>
            <person name="Clum A."/>
            <person name="Barry K."/>
            <person name="Grigoriev I.V."/>
            <person name="Martin F.M."/>
            <person name="Stajich J.E."/>
            <person name="Smith M.E."/>
            <person name="Bonito G."/>
            <person name="Spatafora J.W."/>
        </authorList>
    </citation>
    <scope>NUCLEOTIDE SEQUENCE [LARGE SCALE GENOMIC DNA]</scope>
    <source>
        <strain evidence="2 3">AD002</strain>
    </source>
</reference>
<organism evidence="2 3">
    <name type="scientific">Jimgerdemannia flammicorona</name>
    <dbReference type="NCBI Taxonomy" id="994334"/>
    <lineage>
        <taxon>Eukaryota</taxon>
        <taxon>Fungi</taxon>
        <taxon>Fungi incertae sedis</taxon>
        <taxon>Mucoromycota</taxon>
        <taxon>Mucoromycotina</taxon>
        <taxon>Endogonomycetes</taxon>
        <taxon>Endogonales</taxon>
        <taxon>Endogonaceae</taxon>
        <taxon>Jimgerdemannia</taxon>
    </lineage>
</organism>
<gene>
    <name evidence="2" type="ORF">BC938DRAFT_479494</name>
</gene>
<dbReference type="AlphaFoldDB" id="A0A433QKR9"/>
<comment type="caution">
    <text evidence="2">The sequence shown here is derived from an EMBL/GenBank/DDBJ whole genome shotgun (WGS) entry which is preliminary data.</text>
</comment>
<feature type="non-terminal residue" evidence="2">
    <location>
        <position position="1"/>
    </location>
</feature>